<evidence type="ECO:0000313" key="3">
    <source>
        <dbReference type="EMBL" id="TYJ99954.1"/>
    </source>
</evidence>
<dbReference type="Proteomes" id="UP000321393">
    <property type="component" value="Unassembled WGS sequence"/>
</dbReference>
<accession>A0A5D3BLP0</accession>
<evidence type="ECO:0000313" key="5">
    <source>
        <dbReference type="Proteomes" id="UP000321947"/>
    </source>
</evidence>
<sequence length="244" mass="27189">MLSFMKQSFPMQIPPSQSISNSDSSILLTLLNIPHHTPSPFASISNIQSPPPNPPAVDITYSSFITNTNATSQSLNVSSTVNIRNDINAATTNIHVPPPPRNTHTMQTREKSGIFKPKAFHITTALPTPTSYTEASKYPKWCTAMCEEFDALQAQARLIAKGYHQVQGFDFDETFSPVVKKPTIRIILALAAQYNWSLTQLDVKNAFLHDILQETVYMSQPIGFKDKTYPNHVCPLHKSLYGLK</sequence>
<gene>
    <name evidence="3" type="ORF">E5676_scaffold701G00890</name>
    <name evidence="2" type="ORF">E6C27_scaffold486G001370</name>
</gene>
<dbReference type="OrthoDB" id="7473114at2759"/>
<name>A0A5D3BLP0_CUCMM</name>
<proteinExistence type="predicted"/>
<evidence type="ECO:0000313" key="4">
    <source>
        <dbReference type="Proteomes" id="UP000321393"/>
    </source>
</evidence>
<feature type="domain" description="Reverse transcriptase Ty1/copia-type" evidence="1">
    <location>
        <begin position="149"/>
        <end position="244"/>
    </location>
</feature>
<dbReference type="STRING" id="1194695.A0A5D3BLP0"/>
<evidence type="ECO:0000259" key="1">
    <source>
        <dbReference type="Pfam" id="PF07727"/>
    </source>
</evidence>
<dbReference type="AlphaFoldDB" id="A0A5D3BLP0"/>
<evidence type="ECO:0000313" key="2">
    <source>
        <dbReference type="EMBL" id="KAA0056830.1"/>
    </source>
</evidence>
<reference evidence="4 5" key="1">
    <citation type="submission" date="2019-08" db="EMBL/GenBank/DDBJ databases">
        <title>Draft genome sequences of two oriental melons (Cucumis melo L. var makuwa).</title>
        <authorList>
            <person name="Kwon S.-Y."/>
        </authorList>
    </citation>
    <scope>NUCLEOTIDE SEQUENCE [LARGE SCALE GENOMIC DNA]</scope>
    <source>
        <strain evidence="5">cv. Chang Bougi</strain>
        <strain evidence="4">cv. SW 3</strain>
        <tissue evidence="3">Leaf</tissue>
    </source>
</reference>
<dbReference type="EMBL" id="SSTD01017387">
    <property type="protein sequence ID" value="TYJ99954.1"/>
    <property type="molecule type" value="Genomic_DNA"/>
</dbReference>
<organism evidence="3 5">
    <name type="scientific">Cucumis melo var. makuwa</name>
    <name type="common">Oriental melon</name>
    <dbReference type="NCBI Taxonomy" id="1194695"/>
    <lineage>
        <taxon>Eukaryota</taxon>
        <taxon>Viridiplantae</taxon>
        <taxon>Streptophyta</taxon>
        <taxon>Embryophyta</taxon>
        <taxon>Tracheophyta</taxon>
        <taxon>Spermatophyta</taxon>
        <taxon>Magnoliopsida</taxon>
        <taxon>eudicotyledons</taxon>
        <taxon>Gunneridae</taxon>
        <taxon>Pentapetalae</taxon>
        <taxon>rosids</taxon>
        <taxon>fabids</taxon>
        <taxon>Cucurbitales</taxon>
        <taxon>Cucurbitaceae</taxon>
        <taxon>Benincaseae</taxon>
        <taxon>Cucumis</taxon>
    </lineage>
</organism>
<dbReference type="Proteomes" id="UP000321947">
    <property type="component" value="Unassembled WGS sequence"/>
</dbReference>
<comment type="caution">
    <text evidence="3">The sequence shown here is derived from an EMBL/GenBank/DDBJ whole genome shotgun (WGS) entry which is preliminary data.</text>
</comment>
<dbReference type="InterPro" id="IPR013103">
    <property type="entry name" value="RVT_2"/>
</dbReference>
<protein>
    <submittedName>
        <fullName evidence="2 3">Mitochondrial protein</fullName>
    </submittedName>
</protein>
<dbReference type="EMBL" id="SSTE01007295">
    <property type="protein sequence ID" value="KAA0056830.1"/>
    <property type="molecule type" value="Genomic_DNA"/>
</dbReference>
<dbReference type="Pfam" id="PF07727">
    <property type="entry name" value="RVT_2"/>
    <property type="match status" value="1"/>
</dbReference>